<evidence type="ECO:0000256" key="3">
    <source>
        <dbReference type="PROSITE-ProRule" id="PRU00182"/>
    </source>
</evidence>
<dbReference type="InterPro" id="IPR002942">
    <property type="entry name" value="S4_RNA-bd"/>
</dbReference>
<gene>
    <name evidence="6" type="ORF">KDI_18990</name>
</gene>
<dbReference type="AlphaFoldDB" id="A0A5A5TAR2"/>
<accession>A0A5A5TAR2</accession>
<dbReference type="Gene3D" id="3.30.70.1560">
    <property type="entry name" value="Alpha-L RNA-binding motif"/>
    <property type="match status" value="1"/>
</dbReference>
<dbReference type="PANTHER" id="PTHR47683:SF2">
    <property type="entry name" value="RNA-BINDING S4 DOMAIN-CONTAINING PROTEIN"/>
    <property type="match status" value="1"/>
</dbReference>
<reference evidence="6 7" key="1">
    <citation type="submission" date="2019-01" db="EMBL/GenBank/DDBJ databases">
        <title>Draft genome sequence of Dictyobacter sp. Uno17.</title>
        <authorList>
            <person name="Wang C.M."/>
            <person name="Zheng Y."/>
            <person name="Sakai Y."/>
            <person name="Abe K."/>
            <person name="Yokota A."/>
            <person name="Yabe S."/>
        </authorList>
    </citation>
    <scope>NUCLEOTIDE SEQUENCE [LARGE SCALE GENOMIC DNA]</scope>
    <source>
        <strain evidence="6 7">Uno17</strain>
    </source>
</reference>
<dbReference type="OrthoDB" id="9807213at2"/>
<dbReference type="SUPFAM" id="SSF55120">
    <property type="entry name" value="Pseudouridine synthase"/>
    <property type="match status" value="1"/>
</dbReference>
<comment type="caution">
    <text evidence="6">The sequence shown here is derived from an EMBL/GenBank/DDBJ whole genome shotgun (WGS) entry which is preliminary data.</text>
</comment>
<evidence type="ECO:0000313" key="7">
    <source>
        <dbReference type="Proteomes" id="UP000322530"/>
    </source>
</evidence>
<organism evidence="6 7">
    <name type="scientific">Dictyobacter arantiisoli</name>
    <dbReference type="NCBI Taxonomy" id="2014874"/>
    <lineage>
        <taxon>Bacteria</taxon>
        <taxon>Bacillati</taxon>
        <taxon>Chloroflexota</taxon>
        <taxon>Ktedonobacteria</taxon>
        <taxon>Ktedonobacterales</taxon>
        <taxon>Dictyobacteraceae</taxon>
        <taxon>Dictyobacter</taxon>
    </lineage>
</organism>
<evidence type="ECO:0000256" key="1">
    <source>
        <dbReference type="ARBA" id="ARBA00008348"/>
    </source>
</evidence>
<dbReference type="RefSeq" id="WP_149401324.1">
    <property type="nucleotide sequence ID" value="NZ_BIXY01000021.1"/>
</dbReference>
<name>A0A5A5TAR2_9CHLR</name>
<dbReference type="PROSITE" id="PS01149">
    <property type="entry name" value="PSI_RSU"/>
    <property type="match status" value="1"/>
</dbReference>
<keyword evidence="3" id="KW-0694">RNA-binding</keyword>
<evidence type="ECO:0000259" key="5">
    <source>
        <dbReference type="SMART" id="SM00363"/>
    </source>
</evidence>
<protein>
    <recommendedName>
        <fullName evidence="4">Pseudouridine synthase</fullName>
        <ecNumber evidence="4">5.4.99.-</ecNumber>
    </recommendedName>
</protein>
<keyword evidence="7" id="KW-1185">Reference proteome</keyword>
<feature type="domain" description="RNA-binding S4" evidence="5">
    <location>
        <begin position="19"/>
        <end position="88"/>
    </location>
</feature>
<comment type="similarity">
    <text evidence="1 4">Belongs to the pseudouridine synthase RsuA family.</text>
</comment>
<dbReference type="Proteomes" id="UP000322530">
    <property type="component" value="Unassembled WGS sequence"/>
</dbReference>
<dbReference type="CDD" id="cd02870">
    <property type="entry name" value="PseudoU_synth_RsuA_like"/>
    <property type="match status" value="1"/>
</dbReference>
<dbReference type="InterPro" id="IPR000748">
    <property type="entry name" value="PsdUridine_synth_RsuA/RluB/E/F"/>
</dbReference>
<dbReference type="GO" id="GO:0000455">
    <property type="term" value="P:enzyme-directed rRNA pseudouridine synthesis"/>
    <property type="evidence" value="ECO:0007669"/>
    <property type="project" value="UniProtKB-ARBA"/>
</dbReference>
<dbReference type="GO" id="GO:0003723">
    <property type="term" value="F:RNA binding"/>
    <property type="evidence" value="ECO:0007669"/>
    <property type="project" value="UniProtKB-KW"/>
</dbReference>
<dbReference type="Pfam" id="PF01479">
    <property type="entry name" value="S4"/>
    <property type="match status" value="1"/>
</dbReference>
<dbReference type="CDD" id="cd00165">
    <property type="entry name" value="S4"/>
    <property type="match status" value="1"/>
</dbReference>
<dbReference type="InterPro" id="IPR042092">
    <property type="entry name" value="PsdUridine_s_RsuA/RluB/E/F_cat"/>
</dbReference>
<dbReference type="Gene3D" id="3.10.290.10">
    <property type="entry name" value="RNA-binding S4 domain"/>
    <property type="match status" value="1"/>
</dbReference>
<evidence type="ECO:0000313" key="6">
    <source>
        <dbReference type="EMBL" id="GCF08335.1"/>
    </source>
</evidence>
<dbReference type="InterPro" id="IPR020103">
    <property type="entry name" value="PsdUridine_synth_cat_dom_sf"/>
</dbReference>
<sequence>MSQSRSHGQQDGAVQTEEMRLSRFLAQAGVASRRHAEEYITAGRVQVNGQVVTAQGTRVNPTRDKISVDGKPLQAATQKVYIMLNKLEAYVCTASDPEGRPTVLTLLPPEVRQLRVYPIGRLDIDTSGLLLLTNDGDFALQLTHPRYETHKIYEALVQGHPSDATLERLRHGVAIREDDGQLYQTSPAEVSVLSVSSTYTRLQLTLHEGRKRQIRRMFNVVGHPVRKLMRIGVGDLTLQGVPPGKWRYLTEVEVQQLVQAPAHK</sequence>
<dbReference type="PROSITE" id="PS50889">
    <property type="entry name" value="S4"/>
    <property type="match status" value="1"/>
</dbReference>
<dbReference type="InterPro" id="IPR006145">
    <property type="entry name" value="PsdUridine_synth_RsuA/RluA"/>
</dbReference>
<proteinExistence type="inferred from homology"/>
<dbReference type="EC" id="5.4.99.-" evidence="4"/>
<dbReference type="InterPro" id="IPR020094">
    <property type="entry name" value="TruA/RsuA/RluB/E/F_N"/>
</dbReference>
<dbReference type="SUPFAM" id="SSF55174">
    <property type="entry name" value="Alpha-L RNA-binding motif"/>
    <property type="match status" value="1"/>
</dbReference>
<dbReference type="Gene3D" id="3.30.70.580">
    <property type="entry name" value="Pseudouridine synthase I, catalytic domain, N-terminal subdomain"/>
    <property type="match status" value="1"/>
</dbReference>
<dbReference type="Pfam" id="PF00849">
    <property type="entry name" value="PseudoU_synth_2"/>
    <property type="match status" value="1"/>
</dbReference>
<dbReference type="GO" id="GO:0120159">
    <property type="term" value="F:rRNA pseudouridine synthase activity"/>
    <property type="evidence" value="ECO:0007669"/>
    <property type="project" value="UniProtKB-ARBA"/>
</dbReference>
<keyword evidence="2 4" id="KW-0413">Isomerase</keyword>
<evidence type="ECO:0000256" key="4">
    <source>
        <dbReference type="RuleBase" id="RU003887"/>
    </source>
</evidence>
<dbReference type="EMBL" id="BIXY01000021">
    <property type="protein sequence ID" value="GCF08335.1"/>
    <property type="molecule type" value="Genomic_DNA"/>
</dbReference>
<dbReference type="InterPro" id="IPR050343">
    <property type="entry name" value="RsuA_PseudoU_synthase"/>
</dbReference>
<evidence type="ECO:0000256" key="2">
    <source>
        <dbReference type="ARBA" id="ARBA00023235"/>
    </source>
</evidence>
<dbReference type="InterPro" id="IPR036986">
    <property type="entry name" value="S4_RNA-bd_sf"/>
</dbReference>
<dbReference type="InterPro" id="IPR018496">
    <property type="entry name" value="PsdUridine_synth_RsuA/RluB_CS"/>
</dbReference>
<dbReference type="SMART" id="SM00363">
    <property type="entry name" value="S4"/>
    <property type="match status" value="1"/>
</dbReference>
<dbReference type="NCBIfam" id="TIGR00093">
    <property type="entry name" value="pseudouridine synthase"/>
    <property type="match status" value="1"/>
</dbReference>
<dbReference type="PANTHER" id="PTHR47683">
    <property type="entry name" value="PSEUDOURIDINE SYNTHASE FAMILY PROTEIN-RELATED"/>
    <property type="match status" value="1"/>
</dbReference>
<dbReference type="FunFam" id="3.10.290.10:FF:000003">
    <property type="entry name" value="Pseudouridine synthase"/>
    <property type="match status" value="1"/>
</dbReference>